<dbReference type="VEuPathDB" id="FungiDB:AeMF1_000260"/>
<keyword evidence="1" id="KW-1133">Transmembrane helix</keyword>
<dbReference type="Pfam" id="PF11397">
    <property type="entry name" value="GlcNAc"/>
    <property type="match status" value="1"/>
</dbReference>
<dbReference type="PANTHER" id="PTHR34496">
    <property type="entry name" value="GLCNAC TRANSFERASE-RELATED"/>
    <property type="match status" value="1"/>
</dbReference>
<keyword evidence="1" id="KW-0812">Transmembrane</keyword>
<keyword evidence="1" id="KW-0472">Membrane</keyword>
<proteinExistence type="predicted"/>
<reference evidence="2 3" key="1">
    <citation type="submission" date="2019-07" db="EMBL/GenBank/DDBJ databases">
        <title>Genomics analysis of Aphanomyces spp. identifies a new class of oomycete effector associated with host adaptation.</title>
        <authorList>
            <person name="Gaulin E."/>
        </authorList>
    </citation>
    <scope>NUCLEOTIDE SEQUENCE [LARGE SCALE GENOMIC DNA]</scope>
    <source>
        <strain evidence="2 3">ATCC 201684</strain>
    </source>
</reference>
<dbReference type="InterPro" id="IPR021067">
    <property type="entry name" value="Glycosyltransferase"/>
</dbReference>
<feature type="transmembrane region" description="Helical" evidence="1">
    <location>
        <begin position="12"/>
        <end position="31"/>
    </location>
</feature>
<dbReference type="Proteomes" id="UP000481153">
    <property type="component" value="Unassembled WGS sequence"/>
</dbReference>
<gene>
    <name evidence="2" type="ORF">Ae201684_003742</name>
</gene>
<keyword evidence="3" id="KW-1185">Reference proteome</keyword>
<dbReference type="PANTHER" id="PTHR34496:SF6">
    <property type="entry name" value="GLYCOSYLTRANSFERASE 2-LIKE DOMAIN-CONTAINING PROTEIN"/>
    <property type="match status" value="1"/>
</dbReference>
<accession>A0A6G0XKS6</accession>
<name>A0A6G0XKS6_9STRA</name>
<sequence>MVVQRSQRRDAPAAALLIAFILCIAFTTIYLNVAMEEVSWATTVGRFNLHHARMRFVRSKAETPNIETVNATESRRTIVLIANYRDSIRCAETLNSLFTRADHPELLDISLVDQIYEHLNETRCFDLYCMNVGEAACRRGQLRYNETIHADNATGPTLARYCTEKGIDLTTDAFALAIDSHLVFVPHWDTELKAQWDSIGNPNAVMTGYPRSTMNMPSEDWSQLKLRNTTQLMCTAFIETKDADAMIQYGGTTPVAKPLTPQLMSQFAGGFNFGSAKQALEVRNDPYTPYLFHGEEYSKAARLFTHGYDMYAPSQDIAFHWFEKRNVIWEKNWSARYVIQQRSKRRIRRVLGLPTTSDDYDATDIHLFSLGTKRTFKQFQNFSGIDPLAAYAGTKGNQFNNCRLLDFVPIDDGSVDLGH</sequence>
<evidence type="ECO:0000313" key="3">
    <source>
        <dbReference type="Proteomes" id="UP000481153"/>
    </source>
</evidence>
<evidence type="ECO:0000256" key="1">
    <source>
        <dbReference type="SAM" id="Phobius"/>
    </source>
</evidence>
<organism evidence="2 3">
    <name type="scientific">Aphanomyces euteiches</name>
    <dbReference type="NCBI Taxonomy" id="100861"/>
    <lineage>
        <taxon>Eukaryota</taxon>
        <taxon>Sar</taxon>
        <taxon>Stramenopiles</taxon>
        <taxon>Oomycota</taxon>
        <taxon>Saprolegniomycetes</taxon>
        <taxon>Saprolegniales</taxon>
        <taxon>Verrucalvaceae</taxon>
        <taxon>Aphanomyces</taxon>
    </lineage>
</organism>
<dbReference type="EMBL" id="VJMJ01000042">
    <property type="protein sequence ID" value="KAF0740852.1"/>
    <property type="molecule type" value="Genomic_DNA"/>
</dbReference>
<evidence type="ECO:0000313" key="2">
    <source>
        <dbReference type="EMBL" id="KAF0740852.1"/>
    </source>
</evidence>
<comment type="caution">
    <text evidence="2">The sequence shown here is derived from an EMBL/GenBank/DDBJ whole genome shotgun (WGS) entry which is preliminary data.</text>
</comment>
<protein>
    <submittedName>
        <fullName evidence="2">Uncharacterized protein</fullName>
    </submittedName>
</protein>
<dbReference type="AlphaFoldDB" id="A0A6G0XKS6"/>